<evidence type="ECO:0000313" key="8">
    <source>
        <dbReference type="EMBL" id="KAJ6026589.1"/>
    </source>
</evidence>
<dbReference type="Gene3D" id="2.115.10.20">
    <property type="entry name" value="Glycosyl hydrolase domain, family 43"/>
    <property type="match status" value="1"/>
</dbReference>
<dbReference type="InterPro" id="IPR013148">
    <property type="entry name" value="Glyco_hydro_32_N"/>
</dbReference>
<evidence type="ECO:0000313" key="9">
    <source>
        <dbReference type="Proteomes" id="UP001219568"/>
    </source>
</evidence>
<dbReference type="PANTHER" id="PTHR42800">
    <property type="entry name" value="EXOINULINASE INUD (AFU_ORTHOLOGUE AFUA_5G00480)"/>
    <property type="match status" value="1"/>
</dbReference>
<keyword evidence="9" id="KW-1185">Reference proteome</keyword>
<dbReference type="Pfam" id="PF08244">
    <property type="entry name" value="Glyco_hydro_32C"/>
    <property type="match status" value="1"/>
</dbReference>
<keyword evidence="3 5" id="KW-0378">Hydrolase</keyword>
<evidence type="ECO:0008006" key="10">
    <source>
        <dbReference type="Google" id="ProtNLM"/>
    </source>
</evidence>
<dbReference type="GO" id="GO:0005987">
    <property type="term" value="P:sucrose catabolic process"/>
    <property type="evidence" value="ECO:0007669"/>
    <property type="project" value="TreeGrafter"/>
</dbReference>
<dbReference type="PANTHER" id="PTHR42800:SF3">
    <property type="entry name" value="GLYCOSYL HYDROLASE FAMILY 32 N-TERMINAL DOMAIN-CONTAINING PROTEIN"/>
    <property type="match status" value="1"/>
</dbReference>
<keyword evidence="4 5" id="KW-0326">Glycosidase</keyword>
<dbReference type="SUPFAM" id="SSF75005">
    <property type="entry name" value="Arabinanase/levansucrase/invertase"/>
    <property type="match status" value="1"/>
</dbReference>
<comment type="similarity">
    <text evidence="1 5">Belongs to the glycosyl hydrolase 32 family.</text>
</comment>
<comment type="caution">
    <text evidence="8">The sequence shown here is derived from an EMBL/GenBank/DDBJ whole genome shotgun (WGS) entry which is preliminary data.</text>
</comment>
<dbReference type="InterPro" id="IPR023296">
    <property type="entry name" value="Glyco_hydro_beta-prop_sf"/>
</dbReference>
<dbReference type="InterPro" id="IPR013189">
    <property type="entry name" value="Glyco_hydro_32_C"/>
</dbReference>
<evidence type="ECO:0000259" key="6">
    <source>
        <dbReference type="Pfam" id="PF00251"/>
    </source>
</evidence>
<evidence type="ECO:0000256" key="2">
    <source>
        <dbReference type="ARBA" id="ARBA00022729"/>
    </source>
</evidence>
<evidence type="ECO:0000256" key="1">
    <source>
        <dbReference type="ARBA" id="ARBA00009902"/>
    </source>
</evidence>
<organism evidence="8 9">
    <name type="scientific">Penicillium canescens</name>
    <dbReference type="NCBI Taxonomy" id="5083"/>
    <lineage>
        <taxon>Eukaryota</taxon>
        <taxon>Fungi</taxon>
        <taxon>Dikarya</taxon>
        <taxon>Ascomycota</taxon>
        <taxon>Pezizomycotina</taxon>
        <taxon>Eurotiomycetes</taxon>
        <taxon>Eurotiomycetidae</taxon>
        <taxon>Eurotiales</taxon>
        <taxon>Aspergillaceae</taxon>
        <taxon>Penicillium</taxon>
    </lineage>
</organism>
<evidence type="ECO:0000256" key="4">
    <source>
        <dbReference type="ARBA" id="ARBA00023295"/>
    </source>
</evidence>
<dbReference type="GO" id="GO:0004575">
    <property type="term" value="F:sucrose alpha-glucosidase activity"/>
    <property type="evidence" value="ECO:0007669"/>
    <property type="project" value="TreeGrafter"/>
</dbReference>
<dbReference type="EMBL" id="JAQJZL010000015">
    <property type="protein sequence ID" value="KAJ6026589.1"/>
    <property type="molecule type" value="Genomic_DNA"/>
</dbReference>
<proteinExistence type="inferred from homology"/>
<dbReference type="InterPro" id="IPR013320">
    <property type="entry name" value="ConA-like_dom_sf"/>
</dbReference>
<dbReference type="SMART" id="SM00640">
    <property type="entry name" value="Glyco_32"/>
    <property type="match status" value="1"/>
</dbReference>
<dbReference type="Proteomes" id="UP001219568">
    <property type="component" value="Unassembled WGS sequence"/>
</dbReference>
<gene>
    <name evidence="8" type="ORF">N7460_011406</name>
</gene>
<dbReference type="SUPFAM" id="SSF49899">
    <property type="entry name" value="Concanavalin A-like lectins/glucanases"/>
    <property type="match status" value="1"/>
</dbReference>
<dbReference type="CDD" id="cd18621">
    <property type="entry name" value="GH32_XdINV-like"/>
    <property type="match status" value="1"/>
</dbReference>
<sequence length="562" mass="63095">MAFNRFRPTSHFIAPHSWMNDPCGAVWIPETQEYRVCYQWNPGTSKGGNSAWGMAKSKDLVAWQDCTPALRNGTSYDSLGVFSGSIVSKIVEGERVLYLFYTSISYLPIHWSLPYVEGCESQSVAFSTDFGETWHRYQYNPLLASPTDGTRTTGWRDPYVSQSQSLSKLLGSDVETNFMMIASGNRNLGSQLCLYQSNDLLGWESLGTVLRVKNGSKISPTSNLQFGKNFECASFFSLGQQDYIVVGVEEDTHSERHNGHYLLWLSGKFTLKNGSLDFEIQSHGLLDNGILYAAHIFRDRENRLLQLGWADESAKECVTESQGWAGCLVHPRELFEISEPITDAGRASNRWLVDEESGTMSTLGIRPAPQVTTLRSGYPSNSLQDFSSIRTKTFELKATFTNLSGNERFDFNVRKSPDDTEFTKLIFDLAKGVMIVDRSKSSIHGLGESTPDFGDLDLLDGEDLVVRIFVDVSLVEIYVNNRFTLTSRIYPSLETSICASYNFGSYPESAVDLRFWDRLRDAWPDRISPGDTLTEMGAHEGNELREQELGRSESILCRTIVA</sequence>
<protein>
    <recommendedName>
        <fullName evidence="10">Glycoside hydrolase family 32 protein</fullName>
    </recommendedName>
</protein>
<accession>A0AAD6I0D6</accession>
<dbReference type="GO" id="GO:0005737">
    <property type="term" value="C:cytoplasm"/>
    <property type="evidence" value="ECO:0007669"/>
    <property type="project" value="TreeGrafter"/>
</dbReference>
<reference evidence="8" key="2">
    <citation type="submission" date="2023-01" db="EMBL/GenBank/DDBJ databases">
        <authorList>
            <person name="Petersen C."/>
        </authorList>
    </citation>
    <scope>NUCLEOTIDE SEQUENCE</scope>
    <source>
        <strain evidence="8">IBT 15450</strain>
    </source>
</reference>
<evidence type="ECO:0000259" key="7">
    <source>
        <dbReference type="Pfam" id="PF08244"/>
    </source>
</evidence>
<evidence type="ECO:0000256" key="5">
    <source>
        <dbReference type="RuleBase" id="RU362110"/>
    </source>
</evidence>
<keyword evidence="2" id="KW-0732">Signal</keyword>
<reference evidence="8" key="1">
    <citation type="journal article" date="2023" name="IMA Fungus">
        <title>Comparative genomic study of the Penicillium genus elucidates a diverse pangenome and 15 lateral gene transfer events.</title>
        <authorList>
            <person name="Petersen C."/>
            <person name="Sorensen T."/>
            <person name="Nielsen M.R."/>
            <person name="Sondergaard T.E."/>
            <person name="Sorensen J.L."/>
            <person name="Fitzpatrick D.A."/>
            <person name="Frisvad J.C."/>
            <person name="Nielsen K.L."/>
        </authorList>
    </citation>
    <scope>NUCLEOTIDE SEQUENCE</scope>
    <source>
        <strain evidence="8">IBT 15450</strain>
    </source>
</reference>
<dbReference type="Pfam" id="PF00251">
    <property type="entry name" value="Glyco_hydro_32N"/>
    <property type="match status" value="1"/>
</dbReference>
<name>A0AAD6I0D6_PENCN</name>
<dbReference type="Gene3D" id="2.60.120.560">
    <property type="entry name" value="Exo-inulinase, domain 1"/>
    <property type="match status" value="1"/>
</dbReference>
<evidence type="ECO:0000256" key="3">
    <source>
        <dbReference type="ARBA" id="ARBA00022801"/>
    </source>
</evidence>
<feature type="domain" description="Glycosyl hydrolase family 32 C-terminal" evidence="7">
    <location>
        <begin position="381"/>
        <end position="516"/>
    </location>
</feature>
<dbReference type="AlphaFoldDB" id="A0AAD6I0D6"/>
<feature type="domain" description="Glycosyl hydrolase family 32 N-terminal" evidence="6">
    <location>
        <begin position="11"/>
        <end position="334"/>
    </location>
</feature>
<dbReference type="InterPro" id="IPR001362">
    <property type="entry name" value="Glyco_hydro_32"/>
</dbReference>